<name>A0A518EVX0_9BACT</name>
<protein>
    <submittedName>
        <fullName evidence="1">Uncharacterized protein</fullName>
    </submittedName>
</protein>
<organism evidence="1 2">
    <name type="scientific">Saltatorellus ferox</name>
    <dbReference type="NCBI Taxonomy" id="2528018"/>
    <lineage>
        <taxon>Bacteria</taxon>
        <taxon>Pseudomonadati</taxon>
        <taxon>Planctomycetota</taxon>
        <taxon>Planctomycetia</taxon>
        <taxon>Planctomycetia incertae sedis</taxon>
        <taxon>Saltatorellus</taxon>
    </lineage>
</organism>
<evidence type="ECO:0000313" key="2">
    <source>
        <dbReference type="Proteomes" id="UP000320390"/>
    </source>
</evidence>
<evidence type="ECO:0000313" key="1">
    <source>
        <dbReference type="EMBL" id="QDV08227.1"/>
    </source>
</evidence>
<dbReference type="EMBL" id="CP036434">
    <property type="protein sequence ID" value="QDV08227.1"/>
    <property type="molecule type" value="Genomic_DNA"/>
</dbReference>
<gene>
    <name evidence="1" type="ORF">Poly30_37630</name>
</gene>
<dbReference type="RefSeq" id="WP_145200491.1">
    <property type="nucleotide sequence ID" value="NZ_CP036434.1"/>
</dbReference>
<reference evidence="1 2" key="1">
    <citation type="submission" date="2019-02" db="EMBL/GenBank/DDBJ databases">
        <title>Deep-cultivation of Planctomycetes and their phenomic and genomic characterization uncovers novel biology.</title>
        <authorList>
            <person name="Wiegand S."/>
            <person name="Jogler M."/>
            <person name="Boedeker C."/>
            <person name="Pinto D."/>
            <person name="Vollmers J."/>
            <person name="Rivas-Marin E."/>
            <person name="Kohn T."/>
            <person name="Peeters S.H."/>
            <person name="Heuer A."/>
            <person name="Rast P."/>
            <person name="Oberbeckmann S."/>
            <person name="Bunk B."/>
            <person name="Jeske O."/>
            <person name="Meyerdierks A."/>
            <person name="Storesund J.E."/>
            <person name="Kallscheuer N."/>
            <person name="Luecker S."/>
            <person name="Lage O.M."/>
            <person name="Pohl T."/>
            <person name="Merkel B.J."/>
            <person name="Hornburger P."/>
            <person name="Mueller R.-W."/>
            <person name="Bruemmer F."/>
            <person name="Labrenz M."/>
            <person name="Spormann A.M."/>
            <person name="Op den Camp H."/>
            <person name="Overmann J."/>
            <person name="Amann R."/>
            <person name="Jetten M.S.M."/>
            <person name="Mascher T."/>
            <person name="Medema M.H."/>
            <person name="Devos D.P."/>
            <person name="Kaster A.-K."/>
            <person name="Ovreas L."/>
            <person name="Rohde M."/>
            <person name="Galperin M.Y."/>
            <person name="Jogler C."/>
        </authorList>
    </citation>
    <scope>NUCLEOTIDE SEQUENCE [LARGE SCALE GENOMIC DNA]</scope>
    <source>
        <strain evidence="1 2">Poly30</strain>
    </source>
</reference>
<sequence length="192" mass="21255">MIQTCLSRSLSTCMPPRGWLVLLVLLLPGLSGLTGCKATTNKFPVDRTVDAQSERILWDALRTAIYKSKHPVGGEGADPSSREIRSGWKLDLAPFKSKGFRTRVLASYEPSRGERKGIANETVGVGLEAFDVNIRVEKETNESLSPLNLDRAKWTPADDDLQAAREIMQMFHGLLGTARFELEKPDPLFGIE</sequence>
<dbReference type="AlphaFoldDB" id="A0A518EVX0"/>
<proteinExistence type="predicted"/>
<keyword evidence="2" id="KW-1185">Reference proteome</keyword>
<dbReference type="Proteomes" id="UP000320390">
    <property type="component" value="Chromosome"/>
</dbReference>
<accession>A0A518EVX0</accession>